<accession>A0ABP6C5X7</accession>
<evidence type="ECO:0000313" key="1">
    <source>
        <dbReference type="EMBL" id="GAA2602787.1"/>
    </source>
</evidence>
<dbReference type="NCBIfam" id="TIGR04267">
    <property type="entry name" value="mod_HExxH"/>
    <property type="match status" value="1"/>
</dbReference>
<organism evidence="1 2">
    <name type="scientific">Streptomyces axinellae</name>
    <dbReference type="NCBI Taxonomy" id="552788"/>
    <lineage>
        <taxon>Bacteria</taxon>
        <taxon>Bacillati</taxon>
        <taxon>Actinomycetota</taxon>
        <taxon>Actinomycetes</taxon>
        <taxon>Kitasatosporales</taxon>
        <taxon>Streptomycetaceae</taxon>
        <taxon>Streptomyces</taxon>
    </lineage>
</organism>
<proteinExistence type="predicted"/>
<evidence type="ECO:0000313" key="2">
    <source>
        <dbReference type="Proteomes" id="UP001501447"/>
    </source>
</evidence>
<evidence type="ECO:0008006" key="3">
    <source>
        <dbReference type="Google" id="ProtNLM"/>
    </source>
</evidence>
<name>A0ABP6C5X7_9ACTN</name>
<dbReference type="EMBL" id="BAAARJ010000004">
    <property type="protein sequence ID" value="GAA2602787.1"/>
    <property type="molecule type" value="Genomic_DNA"/>
</dbReference>
<reference evidence="2" key="1">
    <citation type="journal article" date="2019" name="Int. J. Syst. Evol. Microbiol.">
        <title>The Global Catalogue of Microorganisms (GCM) 10K type strain sequencing project: providing services to taxonomists for standard genome sequencing and annotation.</title>
        <authorList>
            <consortium name="The Broad Institute Genomics Platform"/>
            <consortium name="The Broad Institute Genome Sequencing Center for Infectious Disease"/>
            <person name="Wu L."/>
            <person name="Ma J."/>
        </authorList>
    </citation>
    <scope>NUCLEOTIDE SEQUENCE [LARGE SCALE GENOMIC DNA]</scope>
    <source>
        <strain evidence="2">JCM 16373</strain>
    </source>
</reference>
<sequence length="428" mass="45681">MQPFELTGPALCAMGETRPLPGEPALLRAGLHSRRLVLLKTLLTRAGRAPLSDEAARALRRDWRLLEEAESQAPAAAQEALGYPAVGNWLVHALAAGEGAGFERALEGLGAVAAVVAVRAARTFQLTLPVREGLLTLPGLGSYATAASRLHLAATPYALTLTPEGGGPVTLPLPHHRIPRHRPGAGAEGWLPVRSLPGARALLDDQDPHLGRGAGGIAGLRPATLRADGEAHAWRELWTRALRLLGTADPERAAEVTGRVRAIVPVWWKPSGRASATRLAAPWAVLATLPETAEEMAEVLVHEVQHSKLAVLGDVVRLHHEGDEAVFRVGWRADPRPLGAVLQGTYAHLALADLWDRLARRAGAGAGERMAARARREKYRAQVEDALSLLLGSGQLTVEGTEFVKGMRRHHVRLCAPARRGTTPSPAT</sequence>
<dbReference type="Proteomes" id="UP001501447">
    <property type="component" value="Unassembled WGS sequence"/>
</dbReference>
<dbReference type="RefSeq" id="WP_344563467.1">
    <property type="nucleotide sequence ID" value="NZ_BAAARJ010000004.1"/>
</dbReference>
<protein>
    <recommendedName>
        <fullName evidence="3">HEXXH motif domain-containing protein</fullName>
    </recommendedName>
</protein>
<comment type="caution">
    <text evidence="1">The sequence shown here is derived from an EMBL/GenBank/DDBJ whole genome shotgun (WGS) entry which is preliminary data.</text>
</comment>
<gene>
    <name evidence="1" type="ORF">GCM10009863_15240</name>
</gene>
<dbReference type="InterPro" id="IPR026337">
    <property type="entry name" value="AKG_HExxH"/>
</dbReference>
<keyword evidence="2" id="KW-1185">Reference proteome</keyword>